<feature type="compositionally biased region" description="Basic and acidic residues" evidence="2">
    <location>
        <begin position="953"/>
        <end position="965"/>
    </location>
</feature>
<evidence type="ECO:0000313" key="4">
    <source>
        <dbReference type="Proteomes" id="UP000838412"/>
    </source>
</evidence>
<dbReference type="SUPFAM" id="SSF52047">
    <property type="entry name" value="RNI-like"/>
    <property type="match status" value="1"/>
</dbReference>
<gene>
    <name evidence="3" type="primary">LRRC14B</name>
    <name evidence="3" type="ORF">BLAG_LOCUS10819</name>
</gene>
<feature type="region of interest" description="Disordered" evidence="2">
    <location>
        <begin position="461"/>
        <end position="783"/>
    </location>
</feature>
<organism evidence="3 4">
    <name type="scientific">Branchiostoma lanceolatum</name>
    <name type="common">Common lancelet</name>
    <name type="synonym">Amphioxus lanceolatum</name>
    <dbReference type="NCBI Taxonomy" id="7740"/>
    <lineage>
        <taxon>Eukaryota</taxon>
        <taxon>Metazoa</taxon>
        <taxon>Chordata</taxon>
        <taxon>Cephalochordata</taxon>
        <taxon>Leptocardii</taxon>
        <taxon>Amphioxiformes</taxon>
        <taxon>Branchiostomatidae</taxon>
        <taxon>Branchiostoma</taxon>
    </lineage>
</organism>
<feature type="compositionally biased region" description="Basic and acidic residues" evidence="2">
    <location>
        <begin position="997"/>
        <end position="1009"/>
    </location>
</feature>
<dbReference type="InterPro" id="IPR050694">
    <property type="entry name" value="LRRC14/PRAME"/>
</dbReference>
<feature type="compositionally biased region" description="Basic and acidic residues" evidence="2">
    <location>
        <begin position="151"/>
        <end position="200"/>
    </location>
</feature>
<dbReference type="OrthoDB" id="10061135at2759"/>
<feature type="compositionally biased region" description="Basic and acidic residues" evidence="2">
    <location>
        <begin position="526"/>
        <end position="542"/>
    </location>
</feature>
<feature type="compositionally biased region" description="Basic and acidic residues" evidence="2">
    <location>
        <begin position="764"/>
        <end position="775"/>
    </location>
</feature>
<dbReference type="Proteomes" id="UP000838412">
    <property type="component" value="Chromosome 17"/>
</dbReference>
<feature type="compositionally biased region" description="Basic and acidic residues" evidence="2">
    <location>
        <begin position="931"/>
        <end position="942"/>
    </location>
</feature>
<name>A0A8J9Z8N9_BRALA</name>
<keyword evidence="4" id="KW-1185">Reference proteome</keyword>
<feature type="region of interest" description="Disordered" evidence="2">
    <location>
        <begin position="75"/>
        <end position="417"/>
    </location>
</feature>
<feature type="compositionally biased region" description="Basic and acidic residues" evidence="2">
    <location>
        <begin position="565"/>
        <end position="577"/>
    </location>
</feature>
<feature type="region of interest" description="Disordered" evidence="2">
    <location>
        <begin position="851"/>
        <end position="1073"/>
    </location>
</feature>
<feature type="compositionally biased region" description="Low complexity" evidence="2">
    <location>
        <begin position="477"/>
        <end position="489"/>
    </location>
</feature>
<feature type="compositionally biased region" description="Basic and acidic residues" evidence="2">
    <location>
        <begin position="347"/>
        <end position="356"/>
    </location>
</feature>
<feature type="compositionally biased region" description="Basic and acidic residues" evidence="2">
    <location>
        <begin position="129"/>
        <end position="141"/>
    </location>
</feature>
<evidence type="ECO:0000256" key="1">
    <source>
        <dbReference type="ARBA" id="ARBA00022737"/>
    </source>
</evidence>
<dbReference type="InterPro" id="IPR032675">
    <property type="entry name" value="LRR_dom_sf"/>
</dbReference>
<dbReference type="PANTHER" id="PTHR14224:SF37">
    <property type="entry name" value="LEUCINE-RICH REPEAT-CONTAINING PROTEIN 14"/>
    <property type="match status" value="1"/>
</dbReference>
<reference evidence="3" key="1">
    <citation type="submission" date="2022-01" db="EMBL/GenBank/DDBJ databases">
        <authorList>
            <person name="Braso-Vives M."/>
        </authorList>
    </citation>
    <scope>NUCLEOTIDE SEQUENCE</scope>
</reference>
<keyword evidence="1" id="KW-0677">Repeat</keyword>
<feature type="compositionally biased region" description="Basic and acidic residues" evidence="2">
    <location>
        <begin position="704"/>
        <end position="715"/>
    </location>
</feature>
<accession>A0A8J9Z8N9</accession>
<evidence type="ECO:0000313" key="3">
    <source>
        <dbReference type="EMBL" id="CAH1249857.1"/>
    </source>
</evidence>
<dbReference type="EMBL" id="OV696702">
    <property type="protein sequence ID" value="CAH1249857.1"/>
    <property type="molecule type" value="Genomic_DNA"/>
</dbReference>
<feature type="compositionally biased region" description="Basic and acidic residues" evidence="2">
    <location>
        <begin position="605"/>
        <end position="630"/>
    </location>
</feature>
<dbReference type="Gene3D" id="3.80.10.10">
    <property type="entry name" value="Ribonuclease Inhibitor"/>
    <property type="match status" value="1"/>
</dbReference>
<sequence>MTSPDRHAKMCDVTGFGWAEPAECSAPAPWSDPFQKDSDSCGRRTRISRSLTDVLPGHFKTGNPTWRRQTVASSTADMMGEPAVGGVKAEKGSHQRFGTRPQKNQAVQESGRGTVAVGAGGNKFAAMRARFERGAAGEGENKPPPPRRRGKDSSMKRPDSWILQDKTEDKTADKTGRLSRTEDDKNASAEKHKLSSDRTVHQKTTFSRGKTTEDRLGPNIRKQTDSAPEPPARVFPRSTSRENVLKKTTASSDDVETRTSDIRKRTDRAPDPPARVFPRSTSRENVLKKSTPSSEDVETTKTSNIRKRTDRAPDPPARAFPRSTSRENVLKKTTASSEGVETSKTSNIRERTDRAPDPPARAFPRSTSRENVLKKTPPSWDDVETSKTSKPHRELVNGVPEERKRSEMSSISTPKVATEKFAEETVLSVAHDKENMVDTDIRNPSDIGDGGNLTTEVVFVDVSSEGESEPVPRAQTSSRVQSAADVADVQVKRPSPSRRRRVGRHDAPDVNSYELHISENGTSDEDVSKANEKTESPAKKETPTPAPRRNRVTPRRDVDDATSVRTDDSNGVDDRESVLTTQSRHKVNRDVEKVGLNGTSTSMKRRYDVSPHDGVDAENGERRTPARTDDTNGVDVNVGDLIQKETATQRRRNVDVDVDLEKNSEKGAPTRHRSRMTAETGDIKKGGEKGTSTQRWSNIIADVDVEKPDEKETSTRRRSMIAAKVNDAGNFGENGAPTRRHSHTADVNVEINDKNGAPTPRRSRIAEVDVEKNDGNRTSTQRRSRIADVDVNKNDANGASTQRRSKIVDIDVDKNDENGAPMQRSNRIADVDVVKNDENEAVKHRLSRMADVDAEKNDENGAVTQRRSKVADVDVEKNDEDVTSTLPHNAEVDDAEKSGENGAPTQRRGKIANFDVNKNDANGASTQRRSKIADVDAEKTDENGAPTQRHSRITRETDGVKKIDENGGPTQQRSKIADVDVEKIDENGAPTRRRSRITRETDGVDKPDENGGPTRRRSRIAAEINDVDAELARPRYRRRDRDAADADLDVPTRRQSRNGDAVTSVASSRGRTTLLPEDGTLELNSAAYGKVATLQWGFRAPGYADRLERRRPLEKMNGDEMALRGALLSGDADKIKDMVSTWPHKVLDFRNVYGQSGISPLQNGHVGKDQSEEVAVFPKRPIEYSNPAVSWSRDVTKAVVEGLTTKNNSGFQAVCMQNVLPDKDMTNDLATAALDADSQDCKMEGTLDVYLNVWLKWGYSNSEKLTKALAAGRGEAARMRLHASSAVVHRAHRCYKFVGELINTLDPEVTTGFEVYENEADLEEKFKDIVKLKNLTSLTLAGCLPDGTSPEYLQTLVSSMPNLRRLDVRRNPLTGWFAELLGTASPLQYLNIAQCGVSQIDLYFLANSHHIGQLEELDLSGTDLTGLLDDVTQLLLQASGNLKWLGMADCNLGAHAQIVLELLEKLPYLEEWDLNDNEFSEEDVCKIVEACAKAPGFRFLKITPPATVNSADPKEGSKEVRRFDGLVKAALRRACADEDRKMRCLVTYKLPEYKDEPPTLI</sequence>
<protein>
    <submittedName>
        <fullName evidence="3">LRRC14B protein</fullName>
    </submittedName>
</protein>
<feature type="compositionally biased region" description="Polar residues" evidence="2">
    <location>
        <begin position="331"/>
        <end position="346"/>
    </location>
</feature>
<feature type="compositionally biased region" description="Basic and acidic residues" evidence="2">
    <location>
        <begin position="255"/>
        <end position="270"/>
    </location>
</feature>
<dbReference type="PANTHER" id="PTHR14224">
    <property type="entry name" value="SIMILAR TO PREFERENTIALLY EXPRESSED ANTIGEN IN MELANOMA-LIKE 3"/>
    <property type="match status" value="1"/>
</dbReference>
<dbReference type="GO" id="GO:0005737">
    <property type="term" value="C:cytoplasm"/>
    <property type="evidence" value="ECO:0007669"/>
    <property type="project" value="TreeGrafter"/>
</dbReference>
<feature type="compositionally biased region" description="Basic and acidic residues" evidence="2">
    <location>
        <begin position="652"/>
        <end position="665"/>
    </location>
</feature>
<proteinExistence type="predicted"/>
<evidence type="ECO:0000256" key="2">
    <source>
        <dbReference type="SAM" id="MobiDB-lite"/>
    </source>
</evidence>
<feature type="compositionally biased region" description="Basic and acidic residues" evidence="2">
    <location>
        <begin position="975"/>
        <end position="986"/>
    </location>
</feature>
<feature type="compositionally biased region" description="Basic and acidic residues" evidence="2">
    <location>
        <begin position="384"/>
        <end position="407"/>
    </location>
</feature>
<feature type="compositionally biased region" description="Low complexity" evidence="2">
    <location>
        <begin position="631"/>
        <end position="640"/>
    </location>
</feature>